<feature type="compositionally biased region" description="Pro residues" evidence="2">
    <location>
        <begin position="1"/>
        <end position="10"/>
    </location>
</feature>
<keyword evidence="3" id="KW-1133">Transmembrane helix</keyword>
<keyword evidence="3" id="KW-0472">Membrane</keyword>
<dbReference type="EMBL" id="CAADRP010001885">
    <property type="protein sequence ID" value="VFU55344.1"/>
    <property type="molecule type" value="Genomic_DNA"/>
</dbReference>
<proteinExistence type="inferred from homology"/>
<dbReference type="InterPro" id="IPR015425">
    <property type="entry name" value="FH2_Formin"/>
</dbReference>
<dbReference type="AlphaFoldDB" id="A0A6N2MMA0"/>
<evidence type="ECO:0000259" key="4">
    <source>
        <dbReference type="PROSITE" id="PS51444"/>
    </source>
</evidence>
<dbReference type="PANTHER" id="PTHR23213">
    <property type="entry name" value="FORMIN-RELATED"/>
    <property type="match status" value="1"/>
</dbReference>
<evidence type="ECO:0000313" key="5">
    <source>
        <dbReference type="EMBL" id="VFU55344.1"/>
    </source>
</evidence>
<evidence type="ECO:0000256" key="2">
    <source>
        <dbReference type="SAM" id="MobiDB-lite"/>
    </source>
</evidence>
<reference evidence="5" key="1">
    <citation type="submission" date="2019-03" db="EMBL/GenBank/DDBJ databases">
        <authorList>
            <person name="Mank J."/>
            <person name="Almeida P."/>
        </authorList>
    </citation>
    <scope>NUCLEOTIDE SEQUENCE</scope>
    <source>
        <strain evidence="5">78183</strain>
    </source>
</reference>
<dbReference type="Pfam" id="PF02181">
    <property type="entry name" value="FH2"/>
    <property type="match status" value="1"/>
</dbReference>
<dbReference type="SUPFAM" id="SSF101447">
    <property type="entry name" value="Formin homology 2 domain (FH2 domain)"/>
    <property type="match status" value="1"/>
</dbReference>
<feature type="transmembrane region" description="Helical" evidence="3">
    <location>
        <begin position="42"/>
        <end position="67"/>
    </location>
</feature>
<feature type="region of interest" description="Disordered" evidence="2">
    <location>
        <begin position="1"/>
        <end position="36"/>
    </location>
</feature>
<name>A0A6N2MMA0_SALVM</name>
<dbReference type="GO" id="GO:0051015">
    <property type="term" value="F:actin filament binding"/>
    <property type="evidence" value="ECO:0007669"/>
    <property type="project" value="InterPro"/>
</dbReference>
<feature type="region of interest" description="Disordered" evidence="2">
    <location>
        <begin position="74"/>
        <end position="220"/>
    </location>
</feature>
<dbReference type="GO" id="GO:0045010">
    <property type="term" value="P:actin nucleation"/>
    <property type="evidence" value="ECO:0007669"/>
    <property type="project" value="InterPro"/>
</dbReference>
<gene>
    <name evidence="5" type="ORF">SVIM_LOCUS393113</name>
</gene>
<dbReference type="PROSITE" id="PS51444">
    <property type="entry name" value="FH2"/>
    <property type="match status" value="1"/>
</dbReference>
<feature type="compositionally biased region" description="Pro residues" evidence="2">
    <location>
        <begin position="25"/>
        <end position="34"/>
    </location>
</feature>
<feature type="compositionally biased region" description="Pro residues" evidence="2">
    <location>
        <begin position="151"/>
        <end position="192"/>
    </location>
</feature>
<evidence type="ECO:0000256" key="1">
    <source>
        <dbReference type="ARBA" id="ARBA00025793"/>
    </source>
</evidence>
<evidence type="ECO:0000256" key="3">
    <source>
        <dbReference type="SAM" id="Phobius"/>
    </source>
</evidence>
<organism evidence="5">
    <name type="scientific">Salix viminalis</name>
    <name type="common">Common osier</name>
    <name type="synonym">Basket willow</name>
    <dbReference type="NCBI Taxonomy" id="40686"/>
    <lineage>
        <taxon>Eukaryota</taxon>
        <taxon>Viridiplantae</taxon>
        <taxon>Streptophyta</taxon>
        <taxon>Embryophyta</taxon>
        <taxon>Tracheophyta</taxon>
        <taxon>Spermatophyta</taxon>
        <taxon>Magnoliopsida</taxon>
        <taxon>eudicotyledons</taxon>
        <taxon>Gunneridae</taxon>
        <taxon>Pentapetalae</taxon>
        <taxon>rosids</taxon>
        <taxon>fabids</taxon>
        <taxon>Malpighiales</taxon>
        <taxon>Salicaceae</taxon>
        <taxon>Saliceae</taxon>
        <taxon>Salix</taxon>
    </lineage>
</organism>
<feature type="compositionally biased region" description="Polar residues" evidence="2">
    <location>
        <begin position="117"/>
        <end position="127"/>
    </location>
</feature>
<comment type="similarity">
    <text evidence="1">Belongs to the formin-like family. Class-I subfamily.</text>
</comment>
<dbReference type="InterPro" id="IPR042201">
    <property type="entry name" value="FH2_Formin_sf"/>
</dbReference>
<feature type="compositionally biased region" description="Low complexity" evidence="2">
    <location>
        <begin position="96"/>
        <end position="116"/>
    </location>
</feature>
<dbReference type="PANTHER" id="PTHR23213:SF392">
    <property type="entry name" value="FORMIN-LIKE PROTEIN 3"/>
    <property type="match status" value="1"/>
</dbReference>
<sequence>MSDSPPPPSPGKHSPPSSRFHKHAPPPPPPPPPVHKGIDQNLIVAVAATAAGTFCFVATLFICWCCCRGSSNKIGPGGGKRDERPLLNFNLSNNTSQSSFSLGNSSSKEHSSNSGNTNSFQSILSTKHASHDSSLEETPSEVAHAGEALPPLKPPPGRPPAPPPPGPPPPPPVAAPRPPAPPKVGRAPPVPPSKGKLKPSPLGPHRQNSSEGDDLDSEEAPKAKLKPFFWDKVVANRNHSMVWDEISSGSFQFSEEMIESLFGYNAVDNSKNDRKRDPSEPLIQYIQIINPRKAQNLSILLRALNVTTEEVLNALQEGNELPVELPSDIAEDGTNIRRGVEA</sequence>
<keyword evidence="3" id="KW-0812">Transmembrane</keyword>
<dbReference type="InterPro" id="IPR027643">
    <property type="entry name" value="Formin-like_plant"/>
</dbReference>
<feature type="domain" description="FH2" evidence="4">
    <location>
        <begin position="215"/>
        <end position="342"/>
    </location>
</feature>
<accession>A0A6N2MMA0</accession>
<dbReference type="Gene3D" id="1.20.58.2220">
    <property type="entry name" value="Formin, FH2 domain"/>
    <property type="match status" value="1"/>
</dbReference>
<protein>
    <recommendedName>
        <fullName evidence="4">FH2 domain-containing protein</fullName>
    </recommendedName>
</protein>